<sequence>MFWFFKAWHRIKPEQTRGLGLLFAKPRVEVNANNSSEASLHFPHSSKAKRAHTIWESLVVSYFRLQLTKTQNSWDFEKSHIMFRIGVNHEEEKLMQFILPLNMEMDGDAIKFEKSYANL</sequence>
<dbReference type="VEuPathDB" id="VectorBase:GPAI006767"/>
<organism evidence="1 2">
    <name type="scientific">Glossina pallidipes</name>
    <name type="common">Tsetse fly</name>
    <dbReference type="NCBI Taxonomy" id="7398"/>
    <lineage>
        <taxon>Eukaryota</taxon>
        <taxon>Metazoa</taxon>
        <taxon>Ecdysozoa</taxon>
        <taxon>Arthropoda</taxon>
        <taxon>Hexapoda</taxon>
        <taxon>Insecta</taxon>
        <taxon>Pterygota</taxon>
        <taxon>Neoptera</taxon>
        <taxon>Endopterygota</taxon>
        <taxon>Diptera</taxon>
        <taxon>Brachycera</taxon>
        <taxon>Muscomorpha</taxon>
        <taxon>Hippoboscoidea</taxon>
        <taxon>Glossinidae</taxon>
        <taxon>Glossina</taxon>
    </lineage>
</organism>
<protein>
    <submittedName>
        <fullName evidence="1">Uncharacterized protein</fullName>
    </submittedName>
</protein>
<dbReference type="Proteomes" id="UP000092445">
    <property type="component" value="Unassembled WGS sequence"/>
</dbReference>
<evidence type="ECO:0000313" key="2">
    <source>
        <dbReference type="Proteomes" id="UP000092445"/>
    </source>
</evidence>
<proteinExistence type="predicted"/>
<keyword evidence="2" id="KW-1185">Reference proteome</keyword>
<accession>A0A1A9Z894</accession>
<dbReference type="AlphaFoldDB" id="A0A1A9Z894"/>
<reference evidence="2" key="1">
    <citation type="submission" date="2014-03" db="EMBL/GenBank/DDBJ databases">
        <authorList>
            <person name="Aksoy S."/>
            <person name="Warren W."/>
            <person name="Wilson R.K."/>
        </authorList>
    </citation>
    <scope>NUCLEOTIDE SEQUENCE [LARGE SCALE GENOMIC DNA]</scope>
    <source>
        <strain evidence="2">IAEA</strain>
    </source>
</reference>
<name>A0A1A9Z894_GLOPL</name>
<evidence type="ECO:0000313" key="1">
    <source>
        <dbReference type="EnsemblMetazoa" id="GPAI006767-PA"/>
    </source>
</evidence>
<dbReference type="EnsemblMetazoa" id="GPAI006767-RA">
    <property type="protein sequence ID" value="GPAI006767-PA"/>
    <property type="gene ID" value="GPAI006767"/>
</dbReference>
<reference evidence="1" key="2">
    <citation type="submission" date="2020-05" db="UniProtKB">
        <authorList>
            <consortium name="EnsemblMetazoa"/>
        </authorList>
    </citation>
    <scope>IDENTIFICATION</scope>
    <source>
        <strain evidence="1">IAEA</strain>
    </source>
</reference>